<organism>
    <name type="scientific">Branchiostoma floridae</name>
    <name type="common">Florida lancelet</name>
    <name type="synonym">Amphioxus</name>
    <dbReference type="NCBI Taxonomy" id="7739"/>
    <lineage>
        <taxon>Eukaryota</taxon>
        <taxon>Metazoa</taxon>
        <taxon>Chordata</taxon>
        <taxon>Cephalochordata</taxon>
        <taxon>Leptocardii</taxon>
        <taxon>Amphioxiformes</taxon>
        <taxon>Branchiostomatidae</taxon>
        <taxon>Branchiostoma</taxon>
    </lineage>
</organism>
<dbReference type="Pfam" id="PF00406">
    <property type="entry name" value="ADK"/>
    <property type="match status" value="1"/>
</dbReference>
<dbReference type="Gene3D" id="3.40.50.300">
    <property type="entry name" value="P-loop containing nucleotide triphosphate hydrolases"/>
    <property type="match status" value="1"/>
</dbReference>
<evidence type="ECO:0000256" key="2">
    <source>
        <dbReference type="ARBA" id="ARBA00022692"/>
    </source>
</evidence>
<feature type="domain" description="Ubiquitin-like" evidence="7">
    <location>
        <begin position="369"/>
        <end position="446"/>
    </location>
</feature>
<dbReference type="InParanoid" id="C3ZB60"/>
<dbReference type="GO" id="GO:0006986">
    <property type="term" value="P:response to unfolded protein"/>
    <property type="evidence" value="ECO:0007669"/>
    <property type="project" value="UniProtKB-KW"/>
</dbReference>
<dbReference type="SUPFAM" id="SSF52540">
    <property type="entry name" value="P-loop containing nucleoside triphosphate hydrolases"/>
    <property type="match status" value="1"/>
</dbReference>
<dbReference type="SMART" id="SM00213">
    <property type="entry name" value="UBQ"/>
    <property type="match status" value="1"/>
</dbReference>
<keyword evidence="4" id="KW-0472">Membrane</keyword>
<dbReference type="AlphaFoldDB" id="C3ZB60"/>
<dbReference type="PANTHER" id="PTHR12943:SF27">
    <property type="entry name" value="HOMOCYSTEINE-INDUCED ENDOPLASMIC RETICULUM PROTEIN, ISOFORM A"/>
    <property type="match status" value="1"/>
</dbReference>
<dbReference type="PROSITE" id="PS50053">
    <property type="entry name" value="UBIQUITIN_2"/>
    <property type="match status" value="1"/>
</dbReference>
<dbReference type="InterPro" id="IPR027417">
    <property type="entry name" value="P-loop_NTPase"/>
</dbReference>
<name>C3ZB60_BRAFL</name>
<proteinExistence type="predicted"/>
<evidence type="ECO:0000259" key="7">
    <source>
        <dbReference type="PROSITE" id="PS50053"/>
    </source>
</evidence>
<dbReference type="FunFam" id="3.10.20.90:FF:000046">
    <property type="entry name" value="Homocysteine-responsive endoplasmic reticulum-resident ubiquitin-like domain member 2 protein"/>
    <property type="match status" value="1"/>
</dbReference>
<dbReference type="SUPFAM" id="SSF54236">
    <property type="entry name" value="Ubiquitin-like"/>
    <property type="match status" value="1"/>
</dbReference>
<dbReference type="Pfam" id="PF00240">
    <property type="entry name" value="ubiquitin"/>
    <property type="match status" value="1"/>
</dbReference>
<evidence type="ECO:0000256" key="5">
    <source>
        <dbReference type="ARBA" id="ARBA00023230"/>
    </source>
</evidence>
<dbReference type="Gene3D" id="3.10.20.90">
    <property type="entry name" value="Phosphatidylinositol 3-kinase Catalytic Subunit, Chain A, domain 1"/>
    <property type="match status" value="1"/>
</dbReference>
<evidence type="ECO:0000256" key="4">
    <source>
        <dbReference type="ARBA" id="ARBA00023136"/>
    </source>
</evidence>
<keyword evidence="3" id="KW-1133">Transmembrane helix</keyword>
<evidence type="ECO:0000256" key="3">
    <source>
        <dbReference type="ARBA" id="ARBA00022989"/>
    </source>
</evidence>
<protein>
    <recommendedName>
        <fullName evidence="7">Ubiquitin-like domain-containing protein</fullName>
    </recommendedName>
</protein>
<sequence>MGCSPSRGYVRDGSGAERERGRGRMFRRPKVSIRVGPAVRPVREDEHKIVFIFGGPGSRKGIVIDRLIQMYGFILLSAEDLILHQLPKRVSHAIDVRNTQSMSSLLREDPSHLTLDWVLKLMGDRIFADTEKHFLIDMVPNLKFLLKVKSFMKDCTAEMEEFEEHHPCAFALNLAIPEDRVLKQVEEALCKKKQADNMPEVDQQQTDEMDTSRTRRRHELYQNSVKAFLEYFHQTERVVTVDVSCGIPDLIWGRVQSFFCEMEFRPRRPVKTVVLFVLEEEDLKGIELAKYGIVKVNLNTLSSDDGCYGSDKLLKALHDYMQKLSQDTENFAVSLDFSCLKVESADQKTAEKPTESADDMDLEGLDGSVTLVIKAPNQRYHDQTVECVLGWTVKKLKSHLSEVYPSKPTEQQQRLIYSGKLLEDHHLLKDVLRQYEETSTHTVHLVCAPTSSESASYEQISRTVPTDMVPPSMAPGGMSQASAPEAGGLRHRGTPGAPAAPASPYHSHQAYYMYSMMQQYGAGAQVPMTTTAGYPINPQQAYWMQMYGQYAQHMAYMQ</sequence>
<gene>
    <name evidence="8" type="ORF">BRAFLDRAFT_118794</name>
</gene>
<evidence type="ECO:0000256" key="6">
    <source>
        <dbReference type="SAM" id="MobiDB-lite"/>
    </source>
</evidence>
<dbReference type="InterPro" id="IPR000626">
    <property type="entry name" value="Ubiquitin-like_dom"/>
</dbReference>
<dbReference type="PANTHER" id="PTHR12943">
    <property type="entry name" value="HOMOCYSTEINE-RESPONSIVE ENDOPLASMIC RETICULUM-RESIDENT UNIQUITIN-LIKE DOMAIN HERPUD PROTEIN FAMILY MEMBER"/>
    <property type="match status" value="1"/>
</dbReference>
<dbReference type="CDD" id="cd01790">
    <property type="entry name" value="Ubl_HERP"/>
    <property type="match status" value="1"/>
</dbReference>
<keyword evidence="2" id="KW-0812">Transmembrane</keyword>
<feature type="non-terminal residue" evidence="8">
    <location>
        <position position="558"/>
    </location>
</feature>
<keyword evidence="5" id="KW-0834">Unfolded protein response</keyword>
<evidence type="ECO:0000313" key="8">
    <source>
        <dbReference type="EMBL" id="EEN50097.1"/>
    </source>
</evidence>
<accession>C3ZB60</accession>
<reference evidence="8" key="1">
    <citation type="journal article" date="2008" name="Nature">
        <title>The amphioxus genome and the evolution of the chordate karyotype.</title>
        <authorList>
            <consortium name="US DOE Joint Genome Institute (JGI-PGF)"/>
            <person name="Putnam N.H."/>
            <person name="Butts T."/>
            <person name="Ferrier D.E.K."/>
            <person name="Furlong R.F."/>
            <person name="Hellsten U."/>
            <person name="Kawashima T."/>
            <person name="Robinson-Rechavi M."/>
            <person name="Shoguchi E."/>
            <person name="Terry A."/>
            <person name="Yu J.-K."/>
            <person name="Benito-Gutierrez E.L."/>
            <person name="Dubchak I."/>
            <person name="Garcia-Fernandez J."/>
            <person name="Gibson-Brown J.J."/>
            <person name="Grigoriev I.V."/>
            <person name="Horton A.C."/>
            <person name="de Jong P.J."/>
            <person name="Jurka J."/>
            <person name="Kapitonov V.V."/>
            <person name="Kohara Y."/>
            <person name="Kuroki Y."/>
            <person name="Lindquist E."/>
            <person name="Lucas S."/>
            <person name="Osoegawa K."/>
            <person name="Pennacchio L.A."/>
            <person name="Salamov A.A."/>
            <person name="Satou Y."/>
            <person name="Sauka-Spengler T."/>
            <person name="Schmutz J."/>
            <person name="Shin-I T."/>
            <person name="Toyoda A."/>
            <person name="Bronner-Fraser M."/>
            <person name="Fujiyama A."/>
            <person name="Holland L.Z."/>
            <person name="Holland P.W.H."/>
            <person name="Satoh N."/>
            <person name="Rokhsar D.S."/>
        </authorList>
    </citation>
    <scope>NUCLEOTIDE SEQUENCE [LARGE SCALE GENOMIC DNA]</scope>
    <source>
        <strain evidence="8">S238N-H82</strain>
        <tissue evidence="8">Testes</tissue>
    </source>
</reference>
<feature type="region of interest" description="Disordered" evidence="6">
    <location>
        <begin position="475"/>
        <end position="502"/>
    </location>
</feature>
<dbReference type="EMBL" id="GG666603">
    <property type="protein sequence ID" value="EEN50097.1"/>
    <property type="molecule type" value="Genomic_DNA"/>
</dbReference>
<dbReference type="eggNOG" id="KOG4583">
    <property type="taxonomic scope" value="Eukaryota"/>
</dbReference>
<dbReference type="InterPro" id="IPR029071">
    <property type="entry name" value="Ubiquitin-like_domsf"/>
</dbReference>
<feature type="region of interest" description="Disordered" evidence="6">
    <location>
        <begin position="1"/>
        <end position="22"/>
    </location>
</feature>
<comment type="subcellular location">
    <subcellularLocation>
        <location evidence="1">Membrane</location>
    </subcellularLocation>
</comment>
<dbReference type="GO" id="GO:0016020">
    <property type="term" value="C:membrane"/>
    <property type="evidence" value="ECO:0007669"/>
    <property type="project" value="UniProtKB-SubCell"/>
</dbReference>
<dbReference type="InterPro" id="IPR039751">
    <property type="entry name" value="HERPUD1/2"/>
</dbReference>
<evidence type="ECO:0000256" key="1">
    <source>
        <dbReference type="ARBA" id="ARBA00004370"/>
    </source>
</evidence>